<organism evidence="1 2">
    <name type="scientific">Nocardia goodfellowii</name>
    <dbReference type="NCBI Taxonomy" id="882446"/>
    <lineage>
        <taxon>Bacteria</taxon>
        <taxon>Bacillati</taxon>
        <taxon>Actinomycetota</taxon>
        <taxon>Actinomycetes</taxon>
        <taxon>Mycobacteriales</taxon>
        <taxon>Nocardiaceae</taxon>
        <taxon>Nocardia</taxon>
    </lineage>
</organism>
<reference evidence="1 2" key="1">
    <citation type="submission" date="2021-03" db="EMBL/GenBank/DDBJ databases">
        <title>Sequencing the genomes of 1000 actinobacteria strains.</title>
        <authorList>
            <person name="Klenk H.-P."/>
        </authorList>
    </citation>
    <scope>NUCLEOTIDE SEQUENCE [LARGE SCALE GENOMIC DNA]</scope>
    <source>
        <strain evidence="1 2">DSM 45516</strain>
    </source>
</reference>
<proteinExistence type="predicted"/>
<protein>
    <recommendedName>
        <fullName evidence="3">HipA N-terminal subdomain 1 domain-containing protein</fullName>
    </recommendedName>
</protein>
<name>A0ABS4Q9U0_9NOCA</name>
<accession>A0ABS4Q9U0</accession>
<gene>
    <name evidence="1" type="ORF">BJ987_001360</name>
</gene>
<dbReference type="Proteomes" id="UP001519325">
    <property type="component" value="Unassembled WGS sequence"/>
</dbReference>
<sequence length="76" mass="9007">MTSFEDFRHIGRADVYKAGRLAAILLRNPDGSTEFRYLPEYRRPMKSQSRPIALRGIAATRVQRELRWRRDEIEQS</sequence>
<dbReference type="RefSeq" id="WP_209885733.1">
    <property type="nucleotide sequence ID" value="NZ_JAGGMR010000001.1"/>
</dbReference>
<evidence type="ECO:0000313" key="2">
    <source>
        <dbReference type="Proteomes" id="UP001519325"/>
    </source>
</evidence>
<keyword evidence="2" id="KW-1185">Reference proteome</keyword>
<evidence type="ECO:0000313" key="1">
    <source>
        <dbReference type="EMBL" id="MBP2188459.1"/>
    </source>
</evidence>
<evidence type="ECO:0008006" key="3">
    <source>
        <dbReference type="Google" id="ProtNLM"/>
    </source>
</evidence>
<comment type="caution">
    <text evidence="1">The sequence shown here is derived from an EMBL/GenBank/DDBJ whole genome shotgun (WGS) entry which is preliminary data.</text>
</comment>
<dbReference type="EMBL" id="JAGGMR010000001">
    <property type="protein sequence ID" value="MBP2188459.1"/>
    <property type="molecule type" value="Genomic_DNA"/>
</dbReference>